<protein>
    <submittedName>
        <fullName evidence="2">Uncharacterized protein</fullName>
    </submittedName>
</protein>
<dbReference type="STRING" id="5866.A0A061D9X1"/>
<keyword evidence="1" id="KW-1133">Transmembrane helix</keyword>
<feature type="transmembrane region" description="Helical" evidence="1">
    <location>
        <begin position="212"/>
        <end position="233"/>
    </location>
</feature>
<keyword evidence="3" id="KW-1185">Reference proteome</keyword>
<keyword evidence="1" id="KW-0472">Membrane</keyword>
<evidence type="ECO:0000313" key="2">
    <source>
        <dbReference type="EMBL" id="CDR97511.1"/>
    </source>
</evidence>
<evidence type="ECO:0000256" key="1">
    <source>
        <dbReference type="SAM" id="Phobius"/>
    </source>
</evidence>
<dbReference type="AlphaFoldDB" id="A0A061D9X1"/>
<organism evidence="2 3">
    <name type="scientific">Babesia bigemina</name>
    <dbReference type="NCBI Taxonomy" id="5866"/>
    <lineage>
        <taxon>Eukaryota</taxon>
        <taxon>Sar</taxon>
        <taxon>Alveolata</taxon>
        <taxon>Apicomplexa</taxon>
        <taxon>Aconoidasida</taxon>
        <taxon>Piroplasmida</taxon>
        <taxon>Babesiidae</taxon>
        <taxon>Babesia</taxon>
    </lineage>
</organism>
<proteinExistence type="predicted"/>
<dbReference type="GeneID" id="24566052"/>
<evidence type="ECO:0000313" key="3">
    <source>
        <dbReference type="Proteomes" id="UP000033188"/>
    </source>
</evidence>
<gene>
    <name evidence="2" type="ORF">BBBOND_0400070</name>
</gene>
<dbReference type="Proteomes" id="UP000033188">
    <property type="component" value="Chromosome 4"/>
</dbReference>
<dbReference type="RefSeq" id="XP_012769697.1">
    <property type="nucleotide sequence ID" value="XM_012914243.1"/>
</dbReference>
<name>A0A061D9X1_BABBI</name>
<keyword evidence="1" id="KW-0812">Transmembrane</keyword>
<reference evidence="3" key="1">
    <citation type="journal article" date="2014" name="Nucleic Acids Res.">
        <title>The evolutionary dynamics of variant antigen genes in Babesia reveal a history of genomic innovation underlying host-parasite interaction.</title>
        <authorList>
            <person name="Jackson A.P."/>
            <person name="Otto T.D."/>
            <person name="Darby A."/>
            <person name="Ramaprasad A."/>
            <person name="Xia D."/>
            <person name="Echaide I.E."/>
            <person name="Farber M."/>
            <person name="Gahlot S."/>
            <person name="Gamble J."/>
            <person name="Gupta D."/>
            <person name="Gupta Y."/>
            <person name="Jackson L."/>
            <person name="Malandrin L."/>
            <person name="Malas T.B."/>
            <person name="Moussa E."/>
            <person name="Nair M."/>
            <person name="Reid A.J."/>
            <person name="Sanders M."/>
            <person name="Sharma J."/>
            <person name="Tracey A."/>
            <person name="Quail M.A."/>
            <person name="Weir W."/>
            <person name="Wastling J.M."/>
            <person name="Hall N."/>
            <person name="Willadsen P."/>
            <person name="Lingelbach K."/>
            <person name="Shiels B."/>
            <person name="Tait A."/>
            <person name="Berriman M."/>
            <person name="Allred D.R."/>
            <person name="Pain A."/>
        </authorList>
    </citation>
    <scope>NUCLEOTIDE SEQUENCE [LARGE SCALE GENOMIC DNA]</scope>
    <source>
        <strain evidence="3">Bond</strain>
    </source>
</reference>
<dbReference type="VEuPathDB" id="PiroplasmaDB:BBBOND_0400070"/>
<accession>A0A061D9X1</accession>
<sequence length="291" mass="32105">MAAAQKTNKCVCYTNSCSHSSGGTCYVSTCTEYKSGCLPGCKGCEKMKCQDGKPCKCCTPLCGCQKDCYEDCSDNNCKGLDKNCERCKKKCERGKACICYRCSCGTQCNGFLCACCYYCNPGKCQSKGTCDGYVLGKCPEGMCKGHGTYDDDGRPVYVENCTCNNERIDFSCQCYKSKYDNKCRCIRGEPDGHGNCVAKCYMCGKLCSQHSYIHEGTIVVASLAVAMIIIIVCSRYRDKIRRVFYELSGSISRAPQLSSAYTNNLVGDKFPEEMNIDRYPAFRPMPYAGLA</sequence>
<dbReference type="KEGG" id="bbig:BBBOND_0400070"/>
<dbReference type="OrthoDB" id="410592at2759"/>
<dbReference type="EMBL" id="LK391710">
    <property type="protein sequence ID" value="CDR97511.1"/>
    <property type="molecule type" value="Genomic_DNA"/>
</dbReference>